<feature type="domain" description="GGDEF" evidence="2">
    <location>
        <begin position="265"/>
        <end position="390"/>
    </location>
</feature>
<feature type="transmembrane region" description="Helical" evidence="1">
    <location>
        <begin position="63"/>
        <end position="82"/>
    </location>
</feature>
<keyword evidence="1" id="KW-1133">Transmembrane helix</keyword>
<gene>
    <name evidence="3" type="ORF">GQ588_13675</name>
</gene>
<evidence type="ECO:0000256" key="1">
    <source>
        <dbReference type="SAM" id="Phobius"/>
    </source>
</evidence>
<keyword evidence="1" id="KW-0812">Transmembrane</keyword>
<dbReference type="PANTHER" id="PTHR45138">
    <property type="entry name" value="REGULATORY COMPONENTS OF SENSORY TRANSDUCTION SYSTEM"/>
    <property type="match status" value="1"/>
</dbReference>
<dbReference type="Proteomes" id="UP000430508">
    <property type="component" value="Chromosome"/>
</dbReference>
<dbReference type="SMART" id="SM00267">
    <property type="entry name" value="GGDEF"/>
    <property type="match status" value="1"/>
</dbReference>
<dbReference type="Pfam" id="PF00990">
    <property type="entry name" value="GGDEF"/>
    <property type="match status" value="1"/>
</dbReference>
<name>A0A857DMM3_9FIRM</name>
<dbReference type="PROSITE" id="PS50887">
    <property type="entry name" value="GGDEF"/>
    <property type="match status" value="1"/>
</dbReference>
<feature type="transmembrane region" description="Helical" evidence="1">
    <location>
        <begin position="37"/>
        <end position="57"/>
    </location>
</feature>
<dbReference type="FunFam" id="3.30.70.270:FF:000001">
    <property type="entry name" value="Diguanylate cyclase domain protein"/>
    <property type="match status" value="1"/>
</dbReference>
<reference evidence="3 4" key="1">
    <citation type="submission" date="2019-12" db="EMBL/GenBank/DDBJ databases">
        <title>Sequence classification of anaerobic respiratory reductive dehalogenases: First we see many, then we see few.</title>
        <authorList>
            <person name="Molenda O."/>
            <person name="Puentes Jacome L.A."/>
            <person name="Cao X."/>
            <person name="Nesbo C.L."/>
            <person name="Tang S."/>
            <person name="Morson N."/>
            <person name="Patron J."/>
            <person name="Lomheim L."/>
            <person name="Wishart D.S."/>
            <person name="Edwards E.A."/>
        </authorList>
    </citation>
    <scope>NUCLEOTIDE SEQUENCE [LARGE SCALE GENOMIC DNA]</scope>
    <source>
        <strain evidence="3 4">12DCA</strain>
    </source>
</reference>
<feature type="transmembrane region" description="Helical" evidence="1">
    <location>
        <begin position="89"/>
        <end position="108"/>
    </location>
</feature>
<dbReference type="CDD" id="cd01949">
    <property type="entry name" value="GGDEF"/>
    <property type="match status" value="1"/>
</dbReference>
<dbReference type="SUPFAM" id="SSF55073">
    <property type="entry name" value="Nucleotide cyclase"/>
    <property type="match status" value="1"/>
</dbReference>
<dbReference type="NCBIfam" id="TIGR00254">
    <property type="entry name" value="GGDEF"/>
    <property type="match status" value="1"/>
</dbReference>
<dbReference type="RefSeq" id="WP_158208581.1">
    <property type="nucleotide sequence ID" value="NZ_CP046996.1"/>
</dbReference>
<keyword evidence="1" id="KW-0472">Membrane</keyword>
<evidence type="ECO:0000313" key="3">
    <source>
        <dbReference type="EMBL" id="QHA01615.1"/>
    </source>
</evidence>
<feature type="transmembrane region" description="Helical" evidence="1">
    <location>
        <begin position="172"/>
        <end position="189"/>
    </location>
</feature>
<feature type="transmembrane region" description="Helical" evidence="1">
    <location>
        <begin position="149"/>
        <end position="166"/>
    </location>
</feature>
<sequence>MFYAYLNDQAAVIIILCFSFLNLAFVFTMNKEKSFSALFGFSFIAPFLLALLSIAYPDMVLRIKVLHHTNFAFLCLLLILILSWRWKNYAASAALSVIFPFLVLFTVMNADHLPVILTMTGFLSGAAVVLAAGIIILLHRFLGEKQISLTWGVIFMGFGQLLQYEFPTNSSFLIPLCQFAGYLLFYCYIQKTLKEPYRLKLANAEEKLVNINKTINYEVKRKMLEMELHNEHLLNMVQRDPLVDAYNKKGIMNYFKNLIDDPKTGEFTLMLFDIDNFKSINDNRGHVVGDMVLKKVVSIAKENIREFDILGRYGGDEFLVILPKTKITDALIIAERFRKRVSEEPDISVSIGLAAYPEDGRTAQNLIETADAGLYQSKRTGKNAISHVGSKI</sequence>
<protein>
    <submittedName>
        <fullName evidence="3">Diguanylate cyclase</fullName>
    </submittedName>
</protein>
<dbReference type="InterPro" id="IPR050469">
    <property type="entry name" value="Diguanylate_Cyclase"/>
</dbReference>
<dbReference type="GO" id="GO:0052621">
    <property type="term" value="F:diguanylate cyclase activity"/>
    <property type="evidence" value="ECO:0007669"/>
    <property type="project" value="TreeGrafter"/>
</dbReference>
<evidence type="ECO:0000259" key="2">
    <source>
        <dbReference type="PROSITE" id="PS50887"/>
    </source>
</evidence>
<dbReference type="InterPro" id="IPR043128">
    <property type="entry name" value="Rev_trsase/Diguanyl_cyclase"/>
</dbReference>
<dbReference type="InterPro" id="IPR029787">
    <property type="entry name" value="Nucleotide_cyclase"/>
</dbReference>
<feature type="transmembrane region" description="Helical" evidence="1">
    <location>
        <begin position="114"/>
        <end position="137"/>
    </location>
</feature>
<feature type="transmembrane region" description="Helical" evidence="1">
    <location>
        <begin position="12"/>
        <end position="30"/>
    </location>
</feature>
<dbReference type="PANTHER" id="PTHR45138:SF9">
    <property type="entry name" value="DIGUANYLATE CYCLASE DGCM-RELATED"/>
    <property type="match status" value="1"/>
</dbReference>
<organism evidence="3 4">
    <name type="scientific">Dehalobacter restrictus</name>
    <dbReference type="NCBI Taxonomy" id="55583"/>
    <lineage>
        <taxon>Bacteria</taxon>
        <taxon>Bacillati</taxon>
        <taxon>Bacillota</taxon>
        <taxon>Clostridia</taxon>
        <taxon>Eubacteriales</taxon>
        <taxon>Desulfitobacteriaceae</taxon>
        <taxon>Dehalobacter</taxon>
    </lineage>
</organism>
<dbReference type="InterPro" id="IPR000160">
    <property type="entry name" value="GGDEF_dom"/>
</dbReference>
<proteinExistence type="predicted"/>
<dbReference type="EMBL" id="CP046996">
    <property type="protein sequence ID" value="QHA01615.1"/>
    <property type="molecule type" value="Genomic_DNA"/>
</dbReference>
<evidence type="ECO:0000313" key="4">
    <source>
        <dbReference type="Proteomes" id="UP000430508"/>
    </source>
</evidence>
<dbReference type="AlphaFoldDB" id="A0A857DMM3"/>
<dbReference type="Gene3D" id="3.30.70.270">
    <property type="match status" value="1"/>
</dbReference>
<accession>A0A857DMM3</accession>